<dbReference type="KEGG" id="vg:64766349"/>
<dbReference type="GeneID" id="64766349"/>
<keyword evidence="2" id="KW-1185">Reference proteome</keyword>
<proteinExistence type="predicted"/>
<gene>
    <name evidence="1" type="primary">96</name>
    <name evidence="1" type="ORF">SEA_FINCH_96</name>
</gene>
<name>A0A2P1JXG7_9CAUD</name>
<protein>
    <submittedName>
        <fullName evidence="1">Uncharacterized protein</fullName>
    </submittedName>
</protein>
<evidence type="ECO:0000313" key="1">
    <source>
        <dbReference type="EMBL" id="AVO25028.1"/>
    </source>
</evidence>
<reference evidence="2" key="1">
    <citation type="submission" date="2018-02" db="EMBL/GenBank/DDBJ databases">
        <authorList>
            <person name="Cohen D.B."/>
            <person name="Kent A.D."/>
        </authorList>
    </citation>
    <scope>NUCLEOTIDE SEQUENCE [LARGE SCALE GENOMIC DNA]</scope>
</reference>
<sequence>MGVGGCHLHPMRVRTGVVRMSTFVVGDRVTLFSRWPSEPLGPGTVSSINGSTAIVVLDKPDPHWGRSILRVHPGRLKHLEPEGD</sequence>
<dbReference type="RefSeq" id="YP_010059118.1">
    <property type="nucleotide sequence ID" value="NC_054724.1"/>
</dbReference>
<accession>A0A2P1JXG7</accession>
<dbReference type="Proteomes" id="UP000241290">
    <property type="component" value="Genome"/>
</dbReference>
<evidence type="ECO:0000313" key="2">
    <source>
        <dbReference type="Proteomes" id="UP000241290"/>
    </source>
</evidence>
<organism evidence="1 2">
    <name type="scientific">Rhodococcus phage Finch</name>
    <dbReference type="NCBI Taxonomy" id="2094144"/>
    <lineage>
        <taxon>Viruses</taxon>
        <taxon>Duplodnaviria</taxon>
        <taxon>Heunggongvirae</taxon>
        <taxon>Uroviricota</taxon>
        <taxon>Caudoviricetes</taxon>
        <taxon>Finchvirus</taxon>
        <taxon>Finchvirus finch</taxon>
    </lineage>
</organism>
<dbReference type="EMBL" id="MG962366">
    <property type="protein sequence ID" value="AVO25028.1"/>
    <property type="molecule type" value="Genomic_DNA"/>
</dbReference>